<proteinExistence type="predicted"/>
<sequence>MQYGYLILLLQNFSRRICLLFNLLILGYLLTELINDSLCQLSQNVFVVVSKVFFLKLYDTLRHCVPL</sequence>
<organism evidence="1">
    <name type="scientific">uncultured Segetibacter sp</name>
    <dbReference type="NCBI Taxonomy" id="481133"/>
    <lineage>
        <taxon>Bacteria</taxon>
        <taxon>Pseudomonadati</taxon>
        <taxon>Bacteroidota</taxon>
        <taxon>Chitinophagia</taxon>
        <taxon>Chitinophagales</taxon>
        <taxon>Chitinophagaceae</taxon>
        <taxon>Segetibacter</taxon>
        <taxon>environmental samples</taxon>
    </lineage>
</organism>
<reference evidence="1" key="1">
    <citation type="submission" date="2020-02" db="EMBL/GenBank/DDBJ databases">
        <authorList>
            <person name="Meier V. D."/>
        </authorList>
    </citation>
    <scope>NUCLEOTIDE SEQUENCE</scope>
    <source>
        <strain evidence="1">AVDCRST_MAG96</strain>
    </source>
</reference>
<name>A0A6J4T2U5_9BACT</name>
<evidence type="ECO:0000313" key="1">
    <source>
        <dbReference type="EMBL" id="CAA9511886.1"/>
    </source>
</evidence>
<dbReference type="EMBL" id="CADCVN010000979">
    <property type="protein sequence ID" value="CAA9511886.1"/>
    <property type="molecule type" value="Genomic_DNA"/>
</dbReference>
<protein>
    <submittedName>
        <fullName evidence="1">Uncharacterized protein</fullName>
    </submittedName>
</protein>
<dbReference type="AlphaFoldDB" id="A0A6J4T2U5"/>
<accession>A0A6J4T2U5</accession>
<gene>
    <name evidence="1" type="ORF">AVDCRST_MAG96-2495</name>
</gene>